<name>A0A511WL75_9BACI</name>
<evidence type="ECO:0000313" key="2">
    <source>
        <dbReference type="EMBL" id="GEN51884.1"/>
    </source>
</evidence>
<keyword evidence="1" id="KW-1133">Transmembrane helix</keyword>
<keyword evidence="3" id="KW-1185">Reference proteome</keyword>
<keyword evidence="1" id="KW-0812">Transmembrane</keyword>
<accession>A0A511WL75</accession>
<comment type="caution">
    <text evidence="2">The sequence shown here is derived from an EMBL/GenBank/DDBJ whole genome shotgun (WGS) entry which is preliminary data.</text>
</comment>
<sequence length="54" mass="6554">MIAFTYILIGVFFCFHQKEPVDQTREEQSIYMFVLLGWIILWPLFLIRIFLKGK</sequence>
<organism evidence="2 3">
    <name type="scientific">Halobacillus faecis</name>
    <dbReference type="NCBI Taxonomy" id="360184"/>
    <lineage>
        <taxon>Bacteria</taxon>
        <taxon>Bacillati</taxon>
        <taxon>Bacillota</taxon>
        <taxon>Bacilli</taxon>
        <taxon>Bacillales</taxon>
        <taxon>Bacillaceae</taxon>
        <taxon>Halobacillus</taxon>
    </lineage>
</organism>
<proteinExistence type="predicted"/>
<dbReference type="Proteomes" id="UP000321886">
    <property type="component" value="Unassembled WGS sequence"/>
</dbReference>
<evidence type="ECO:0000313" key="3">
    <source>
        <dbReference type="Proteomes" id="UP000321886"/>
    </source>
</evidence>
<dbReference type="EMBL" id="BJYD01000002">
    <property type="protein sequence ID" value="GEN51884.1"/>
    <property type="molecule type" value="Genomic_DNA"/>
</dbReference>
<feature type="transmembrane region" description="Helical" evidence="1">
    <location>
        <begin position="30"/>
        <end position="51"/>
    </location>
</feature>
<dbReference type="AlphaFoldDB" id="A0A511WL75"/>
<keyword evidence="1" id="KW-0472">Membrane</keyword>
<protein>
    <submittedName>
        <fullName evidence="2">Uncharacterized protein</fullName>
    </submittedName>
</protein>
<reference evidence="2 3" key="1">
    <citation type="submission" date="2019-07" db="EMBL/GenBank/DDBJ databases">
        <title>Whole genome shotgun sequence of Halobacillus faecis NBRC 103569.</title>
        <authorList>
            <person name="Hosoyama A."/>
            <person name="Uohara A."/>
            <person name="Ohji S."/>
            <person name="Ichikawa N."/>
        </authorList>
    </citation>
    <scope>NUCLEOTIDE SEQUENCE [LARGE SCALE GENOMIC DNA]</scope>
    <source>
        <strain evidence="2 3">NBRC 103569</strain>
    </source>
</reference>
<evidence type="ECO:0000256" key="1">
    <source>
        <dbReference type="SAM" id="Phobius"/>
    </source>
</evidence>
<gene>
    <name evidence="2" type="ORF">HFA01_01460</name>
</gene>